<sequence length="82" mass="9138">MKIELLSNLPPIGESVAKLASKGGQLIVDIMSVYGFFALCLAFVGFFLMVPVRIYEKYYYVVDDETIVELNQDKQNSTNPAA</sequence>
<evidence type="ECO:0000256" key="1">
    <source>
        <dbReference type="SAM" id="Phobius"/>
    </source>
</evidence>
<dbReference type="Proteomes" id="UP000282076">
    <property type="component" value="Unassembled WGS sequence"/>
</dbReference>
<dbReference type="AlphaFoldDB" id="A0A494Y5R4"/>
<keyword evidence="3" id="KW-1185">Reference proteome</keyword>
<dbReference type="OrthoDB" id="2679712at2"/>
<reference evidence="2 3" key="1">
    <citation type="submission" date="2018-10" db="EMBL/GenBank/DDBJ databases">
        <title>Cohnella sp. M2MS4P-1, whole genome shotgun sequence.</title>
        <authorList>
            <person name="Tuo L."/>
        </authorList>
    </citation>
    <scope>NUCLEOTIDE SEQUENCE [LARGE SCALE GENOMIC DNA]</scope>
    <source>
        <strain evidence="2 3">M2MS4P-1</strain>
    </source>
</reference>
<dbReference type="RefSeq" id="WP_120973615.1">
    <property type="nucleotide sequence ID" value="NZ_RBZM01000001.1"/>
</dbReference>
<dbReference type="EMBL" id="RBZM01000001">
    <property type="protein sequence ID" value="RKP57962.1"/>
    <property type="molecule type" value="Genomic_DNA"/>
</dbReference>
<protein>
    <submittedName>
        <fullName evidence="2">Uncharacterized protein</fullName>
    </submittedName>
</protein>
<evidence type="ECO:0000313" key="3">
    <source>
        <dbReference type="Proteomes" id="UP000282076"/>
    </source>
</evidence>
<organism evidence="2 3">
    <name type="scientific">Cohnella endophytica</name>
    <dbReference type="NCBI Taxonomy" id="2419778"/>
    <lineage>
        <taxon>Bacteria</taxon>
        <taxon>Bacillati</taxon>
        <taxon>Bacillota</taxon>
        <taxon>Bacilli</taxon>
        <taxon>Bacillales</taxon>
        <taxon>Paenibacillaceae</taxon>
        <taxon>Cohnella</taxon>
    </lineage>
</organism>
<name>A0A494Y5R4_9BACL</name>
<keyword evidence="1" id="KW-0812">Transmembrane</keyword>
<keyword evidence="1" id="KW-0472">Membrane</keyword>
<evidence type="ECO:0000313" key="2">
    <source>
        <dbReference type="EMBL" id="RKP57962.1"/>
    </source>
</evidence>
<proteinExistence type="predicted"/>
<gene>
    <name evidence="2" type="ORF">D7Z26_00135</name>
</gene>
<accession>A0A494Y5R4</accession>
<feature type="transmembrane region" description="Helical" evidence="1">
    <location>
        <begin position="31"/>
        <end position="50"/>
    </location>
</feature>
<comment type="caution">
    <text evidence="2">The sequence shown here is derived from an EMBL/GenBank/DDBJ whole genome shotgun (WGS) entry which is preliminary data.</text>
</comment>
<keyword evidence="1" id="KW-1133">Transmembrane helix</keyword>